<dbReference type="STRING" id="554055.A0A2P6VB47"/>
<evidence type="ECO:0000256" key="2">
    <source>
        <dbReference type="SAM" id="MobiDB-lite"/>
    </source>
</evidence>
<gene>
    <name evidence="4" type="ORF">C2E20_5339</name>
</gene>
<comment type="caution">
    <text evidence="4">The sequence shown here is derived from an EMBL/GenBank/DDBJ whole genome shotgun (WGS) entry which is preliminary data.</text>
</comment>
<accession>A0A2P6VB47</accession>
<dbReference type="AlphaFoldDB" id="A0A2P6VB47"/>
<feature type="domain" description="SS18 N-terminal" evidence="3">
    <location>
        <begin position="1"/>
        <end position="50"/>
    </location>
</feature>
<reference evidence="4 5" key="1">
    <citation type="journal article" date="2018" name="Plant J.">
        <title>Genome sequences of Chlorella sorokiniana UTEX 1602 and Micractinium conductrix SAG 241.80: implications to maltose excretion by a green alga.</title>
        <authorList>
            <person name="Arriola M.B."/>
            <person name="Velmurugan N."/>
            <person name="Zhang Y."/>
            <person name="Plunkett M.H."/>
            <person name="Hondzo H."/>
            <person name="Barney B.M."/>
        </authorList>
    </citation>
    <scope>NUCLEOTIDE SEQUENCE [LARGE SCALE GENOMIC DNA]</scope>
    <source>
        <strain evidence="4 5">SAG 241.80</strain>
    </source>
</reference>
<sequence length="61" mass="6410">MLEENSKLIAAIVENQNIGKLDQCVEYQKRLQENLMSLAALADSQATPQQQPAGGAGGGAP</sequence>
<dbReference type="Proteomes" id="UP000239649">
    <property type="component" value="Unassembled WGS sequence"/>
</dbReference>
<name>A0A2P6VB47_9CHLO</name>
<evidence type="ECO:0000259" key="3">
    <source>
        <dbReference type="Pfam" id="PF05030"/>
    </source>
</evidence>
<feature type="region of interest" description="Disordered" evidence="2">
    <location>
        <begin position="42"/>
        <end position="61"/>
    </location>
</feature>
<dbReference type="EMBL" id="LHPF02000015">
    <property type="protein sequence ID" value="PSC71322.1"/>
    <property type="molecule type" value="Genomic_DNA"/>
</dbReference>
<evidence type="ECO:0000313" key="5">
    <source>
        <dbReference type="Proteomes" id="UP000239649"/>
    </source>
</evidence>
<dbReference type="InterPro" id="IPR007726">
    <property type="entry name" value="SS18_N"/>
</dbReference>
<dbReference type="OrthoDB" id="10265171at2759"/>
<comment type="similarity">
    <text evidence="1">Belongs to the SS18 family.</text>
</comment>
<keyword evidence="5" id="KW-1185">Reference proteome</keyword>
<protein>
    <submittedName>
        <fullName evidence="4">Grf1-interacting factor 3</fullName>
    </submittedName>
</protein>
<proteinExistence type="inferred from homology"/>
<evidence type="ECO:0000256" key="1">
    <source>
        <dbReference type="ARBA" id="ARBA00007945"/>
    </source>
</evidence>
<evidence type="ECO:0000313" key="4">
    <source>
        <dbReference type="EMBL" id="PSC71322.1"/>
    </source>
</evidence>
<organism evidence="4 5">
    <name type="scientific">Micractinium conductrix</name>
    <dbReference type="NCBI Taxonomy" id="554055"/>
    <lineage>
        <taxon>Eukaryota</taxon>
        <taxon>Viridiplantae</taxon>
        <taxon>Chlorophyta</taxon>
        <taxon>core chlorophytes</taxon>
        <taxon>Trebouxiophyceae</taxon>
        <taxon>Chlorellales</taxon>
        <taxon>Chlorellaceae</taxon>
        <taxon>Chlorella clade</taxon>
        <taxon>Micractinium</taxon>
    </lineage>
</organism>
<dbReference type="Pfam" id="PF05030">
    <property type="entry name" value="SSXT"/>
    <property type="match status" value="1"/>
</dbReference>